<dbReference type="Gene3D" id="3.30.420.10">
    <property type="entry name" value="Ribonuclease H-like superfamily/Ribonuclease H"/>
    <property type="match status" value="1"/>
</dbReference>
<dbReference type="PANTHER" id="PTHR47326:SF1">
    <property type="entry name" value="HTH PSQ-TYPE DOMAIN-CONTAINING PROTEIN"/>
    <property type="match status" value="1"/>
</dbReference>
<dbReference type="EMBL" id="KK116692">
    <property type="protein sequence ID" value="KFM68492.1"/>
    <property type="molecule type" value="Genomic_DNA"/>
</dbReference>
<proteinExistence type="predicted"/>
<feature type="non-terminal residue" evidence="2">
    <location>
        <position position="223"/>
    </location>
</feature>
<reference evidence="2 3" key="1">
    <citation type="submission" date="2013-11" db="EMBL/GenBank/DDBJ databases">
        <title>Genome sequencing of Stegodyphus mimosarum.</title>
        <authorList>
            <person name="Bechsgaard J."/>
        </authorList>
    </citation>
    <scope>NUCLEOTIDE SEQUENCE [LARGE SCALE GENOMIC DNA]</scope>
</reference>
<feature type="compositionally biased region" description="Basic and acidic residues" evidence="1">
    <location>
        <begin position="47"/>
        <end position="57"/>
    </location>
</feature>
<evidence type="ECO:0000313" key="2">
    <source>
        <dbReference type="EMBL" id="KFM68492.1"/>
    </source>
</evidence>
<evidence type="ECO:0000256" key="1">
    <source>
        <dbReference type="SAM" id="MobiDB-lite"/>
    </source>
</evidence>
<dbReference type="PANTHER" id="PTHR47326">
    <property type="entry name" value="TRANSPOSABLE ELEMENT TC3 TRANSPOSASE-LIKE PROTEIN"/>
    <property type="match status" value="1"/>
</dbReference>
<protein>
    <submittedName>
        <fullName evidence="2">Transposable element Tcb1 transposase</fullName>
    </submittedName>
</protein>
<dbReference type="Proteomes" id="UP000054359">
    <property type="component" value="Unassembled WGS sequence"/>
</dbReference>
<sequence length="223" mass="25659">MEAGWPARRVARQLGRSDCVVRRCWDQWTREMSCTRRPGSGHPRQTNRREDRHIRDRGERLNPAFAVAPTSLLHIAPTASMMVWGALAYNTRSPLVLFRGTMTAQRYVHEILQPHVLPLMQRLPGAIFQQDNARPHTARVSHDCLRTVTTLPWPARCPDLSPIEHIRDNLGRRVGHPTSLNELEARLQQIWNEMSQDIIQNLYDSMPDRITSCIRARGGSTEY</sequence>
<dbReference type="OrthoDB" id="4843387at2759"/>
<dbReference type="OMA" id="KEWGNIS"/>
<feature type="region of interest" description="Disordered" evidence="1">
    <location>
        <begin position="34"/>
        <end position="57"/>
    </location>
</feature>
<dbReference type="InterPro" id="IPR036397">
    <property type="entry name" value="RNaseH_sf"/>
</dbReference>
<evidence type="ECO:0000313" key="3">
    <source>
        <dbReference type="Proteomes" id="UP000054359"/>
    </source>
</evidence>
<gene>
    <name evidence="2" type="ORF">X975_08933</name>
</gene>
<accession>A0A087TTQ3</accession>
<dbReference type="GO" id="GO:0003676">
    <property type="term" value="F:nucleic acid binding"/>
    <property type="evidence" value="ECO:0007669"/>
    <property type="project" value="InterPro"/>
</dbReference>
<organism evidence="2 3">
    <name type="scientific">Stegodyphus mimosarum</name>
    <name type="common">African social velvet spider</name>
    <dbReference type="NCBI Taxonomy" id="407821"/>
    <lineage>
        <taxon>Eukaryota</taxon>
        <taxon>Metazoa</taxon>
        <taxon>Ecdysozoa</taxon>
        <taxon>Arthropoda</taxon>
        <taxon>Chelicerata</taxon>
        <taxon>Arachnida</taxon>
        <taxon>Araneae</taxon>
        <taxon>Araneomorphae</taxon>
        <taxon>Entelegynae</taxon>
        <taxon>Eresoidea</taxon>
        <taxon>Eresidae</taxon>
        <taxon>Stegodyphus</taxon>
    </lineage>
</organism>
<dbReference type="AlphaFoldDB" id="A0A087TTQ3"/>
<name>A0A087TTQ3_STEMI</name>
<keyword evidence="3" id="KW-1185">Reference proteome</keyword>